<feature type="domain" description="Tail specific protease" evidence="1">
    <location>
        <begin position="613"/>
        <end position="782"/>
    </location>
</feature>
<dbReference type="Pfam" id="PF03572">
    <property type="entry name" value="Peptidase_S41"/>
    <property type="match status" value="1"/>
</dbReference>
<gene>
    <name evidence="2" type="ORF">SAMN04488522_1011274</name>
</gene>
<evidence type="ECO:0000313" key="3">
    <source>
        <dbReference type="Proteomes" id="UP000184287"/>
    </source>
</evidence>
<protein>
    <submittedName>
        <fullName evidence="2">Peptidase family S41</fullName>
    </submittedName>
</protein>
<dbReference type="AlphaFoldDB" id="A0A1M4WHV9"/>
<dbReference type="InterPro" id="IPR005151">
    <property type="entry name" value="Tail-specific_protease"/>
</dbReference>
<dbReference type="InterPro" id="IPR029045">
    <property type="entry name" value="ClpP/crotonase-like_dom_sf"/>
</dbReference>
<dbReference type="Proteomes" id="UP000184287">
    <property type="component" value="Unassembled WGS sequence"/>
</dbReference>
<reference evidence="3" key="1">
    <citation type="submission" date="2016-11" db="EMBL/GenBank/DDBJ databases">
        <authorList>
            <person name="Varghese N."/>
            <person name="Submissions S."/>
        </authorList>
    </citation>
    <scope>NUCLEOTIDE SEQUENCE [LARGE SCALE GENOMIC DNA]</scope>
    <source>
        <strain evidence="3">DSM 16990</strain>
    </source>
</reference>
<evidence type="ECO:0000313" key="2">
    <source>
        <dbReference type="EMBL" id="SHE80891.1"/>
    </source>
</evidence>
<evidence type="ECO:0000259" key="1">
    <source>
        <dbReference type="Pfam" id="PF03572"/>
    </source>
</evidence>
<dbReference type="Gene3D" id="3.90.226.10">
    <property type="entry name" value="2-enoyl-CoA Hydratase, Chain A, domain 1"/>
    <property type="match status" value="1"/>
</dbReference>
<name>A0A1M4WHV9_9SPHI</name>
<accession>A0A1M4WHV9</accession>
<proteinExistence type="predicted"/>
<dbReference type="STRING" id="288992.SAMN04488522_1011274"/>
<dbReference type="EMBL" id="FQUQ01000001">
    <property type="protein sequence ID" value="SHE80891.1"/>
    <property type="molecule type" value="Genomic_DNA"/>
</dbReference>
<dbReference type="GO" id="GO:0006508">
    <property type="term" value="P:proteolysis"/>
    <property type="evidence" value="ECO:0007669"/>
    <property type="project" value="InterPro"/>
</dbReference>
<keyword evidence="3" id="KW-1185">Reference proteome</keyword>
<sequence length="808" mass="90651">MVNMNLETKHVRPFLLAVLLFIPAMLLPFCVFPQLKKEAKAPDSAGIRRIADFARVWGVIHYFHPNMGKGKLNADSLMIANIGDLLADPSAQNLKKSLATMLSDLKDPYSKLLNDPDPKSAAQKNTSTQYPAEALGNYQLAKKELYLAVPQELFLKQRVPDSIIGKHKAIRSFVIDLRNNSLNADLGLKQYIRFVQPLIASLINSTLIFPTSRSFYYKGLMRQDYPHDLSIRSPDEKGFIKDQLQVHNGFRNISEGAYLLPAKSVSLPEQARFCFLVNRNVNINTLRSLMALRNRNLCRLIFVGELPEYLHGDSFPMQLSDGLSLQIRTSEMIYEDGTLGTFPDLILKDDPETLLKSDLQRTAFKLLHTPLKNTAEKTIENTVYIRKPQYSYPSATVPDARLRLLGLFNFWNSIYYFSPNKHLIPTSWDLSLTYFIPKFLEADSDSSYFMALMELTASIKDGHSILIKNKIGRTPAGIFDGNLPLLSNSLNGKTYLTAILPDSLQQNALAQLRTGDEVLAIDHIPVAQHSKEWSRFIVASNEAGFNREYDATWFAAGSAGTEAVITTRRNGIDQQTSLKRIKRDDYYNLRGKLVRTPAVPELYPPFCKILPGNIGYLRMNRIYSKELDSISNLLKNCKSIIVDARGYPKDGKIGTALAGYIATKPDTVAYNVFPFVISPDLSKNATIIDYEIIKPNPNQNLKHKKYYVLVDEGNQSQGEWNIIALQGVTKATTIGCTTAGANGMAVTINFPGDYFSFFSGFGEFYPDHTPNQKSGVKIDIPVKRTLEGLISGRDEVMGKALEILKDQR</sequence>
<dbReference type="SUPFAM" id="SSF52096">
    <property type="entry name" value="ClpP/crotonase"/>
    <property type="match status" value="1"/>
</dbReference>
<organism evidence="2 3">
    <name type="scientific">Pedobacter caeni</name>
    <dbReference type="NCBI Taxonomy" id="288992"/>
    <lineage>
        <taxon>Bacteria</taxon>
        <taxon>Pseudomonadati</taxon>
        <taxon>Bacteroidota</taxon>
        <taxon>Sphingobacteriia</taxon>
        <taxon>Sphingobacteriales</taxon>
        <taxon>Sphingobacteriaceae</taxon>
        <taxon>Pedobacter</taxon>
    </lineage>
</organism>
<dbReference type="GO" id="GO:0008236">
    <property type="term" value="F:serine-type peptidase activity"/>
    <property type="evidence" value="ECO:0007669"/>
    <property type="project" value="InterPro"/>
</dbReference>